<keyword evidence="1" id="KW-0175">Coiled coil</keyword>
<proteinExistence type="predicted"/>
<sequence length="1909" mass="214499">MAEPIFPSFPTSYTKRDIERQVELAAQRRALEQAYKVKFSPQAWAGTPMAERAVRRVTPPWLAGIVRTVTPGLEPTTEFGFTPGQWRESSDAIEQEYKELARKQKVTSLLPNIQADLMVSALAGEHYTDISSLKEEFPELRSDFSDEELNYLARLGQALSWATPEQLLSGELFASEPNQLPLSDEDITDLFRQGYQDPRNIFATIEFSKDLEGVTQALKEAFPAQTPEDEAKARLEQQFRDYFKQRNQELGITSEGAVPTAQAIQAQHEAIAQQVGKALTLTNDQGELFVARRMSNNEVYIGDEKVGYYNEETQAIAPFGIHGQPLLTEEAKEGALKDLYDAWVLASNRAGFNVGELPNILGDAFLNLSEKAAPFTVIGDKEAKENSVAWIQGLRARLKQRYEIDQLEFQDWLKEHPELNPRPEWAKPVESPRDFFDPGRIAYLIASNAPVMASAATVGIGTGILTGNPWTGAIAASAVMTPVMIADIQQDAMENGASFEDASALATTVGIAMGAVEIAPWVVALKIINPAFMGVFRKTVTKEATKVIVQNLTARGVIGTGAKAVVKGYLPIVVTEILEENIQQIMQNAAVKVFNSDRSLTEGLGQTTMDTFWAVSPLAFMGGISSYMGMKSNLPPKVQQQIDTTATKMKEAGLSEEHAEAVGLAQVLETETGRAMVEEAMEKAPVTPPVEVIPPTPGGIPTQITNQMEVALKSRGYTQKEINQMKPQVAVDILGVTPEVTEATQSRITFLQSKIATYNEEIQVSRSSIATYQDRLSRMTLSSSEQAEIQDTIKTLEDRIVELEGDKQSTTESLDKLRRPVQTPELFEALINDGERLAAQNPEATEFRIAVEEAKAAKTPEEQRLALIKMESLEEQLIAPTLDSIVSKLIRGERLNITETQFYNQNMLAIDELLSQRSVENQAIREQLRAAMEKALPGIRKLIPDLTYLPNEALPKLPDLEEEMDNFRDVLNDNPNLKNLIKAPHKVLSFYDTASSIITDLRAAIEIAIENKAEGWEDLVKEKEAELKAIAKKASLSSKTFLTKGFGDLGTLDKAKVALSFVPDHSIFAGIVDDFRDTPLVYSSIQKETGLPFLRILERIEQVRGYCLRLQDEYYKRIVNNPKWRKIVRDGKKMEQVALIIDSRRPDSKTVVSDPVTDEDFLMVEVADAMEAVFREWQPVVRFQRFIEAYENNSDPNAIHEKIKDAPIEDLTNAVTILEESGEESLWRFLSDKEWGVYKSGYSPWRVAVPSLEREEPSWASVRGASYLMSRDSVEMPWDAKKGFLASYDSYNLSMALRFFLRKEVQNLANMFQSSWDKWNNPEHVQSYLRKHLRAIQGFPDEESNFFNRVMRRILSWAHPNIFWHPVVGFRNIVQFVWSFPYRTELVRGIWEFRSLPASLRNKANERFAISIDQTGRPLRNWMFQDEEISILGEVPEWVKRVTTPLGYVAKSLDFLSHQTAKIPTIAFTDKASRMAAFKAGLSKAWRATERYMKDGNARRWFNQSGINNAYITREQQEHIIGLLALGNKTISWSVAGLQEVSGYEAASIRIAEETAQRTLYVYDKALAAGIHRGSGRALASLFTFPRSTVQMYAQQLARVIAKDSSVGERIAASKNILLLWIVGEVLSLAFASLTNRDRKEYSIVNTITWGFGGLGVGLASDVFNFLSDSMLAAFGSKEDKERVISRLPTEATRLGDVLVGFYGLLMDTLEVALDEEKGIDIAFLRKVRSMLDENYTPEEREKANRNVIEMVQKILFKADAPDPILFEQVQLDLLGAETQIGTIGLDGSFFTLGDYASKAQSSLDKIPDYIVDDNAGFSDLFLFYYASKSSWDELYALPSTQREDWRKAHVEEEAMLLFWEKYSKSVFNKGTSEANQVHSLLRMWFDIHGIDRSKHQQWSSWALPVPIP</sequence>
<reference evidence="2" key="1">
    <citation type="submission" date="2020-03" db="EMBL/GenBank/DDBJ databases">
        <title>The deep terrestrial virosphere.</title>
        <authorList>
            <person name="Holmfeldt K."/>
            <person name="Nilsson E."/>
            <person name="Simone D."/>
            <person name="Lopez-Fernandez M."/>
            <person name="Wu X."/>
            <person name="de Brujin I."/>
            <person name="Lundin D."/>
            <person name="Andersson A."/>
            <person name="Bertilsson S."/>
            <person name="Dopson M."/>
        </authorList>
    </citation>
    <scope>NUCLEOTIDE SEQUENCE</scope>
    <source>
        <strain evidence="2">MM415A00456</strain>
    </source>
</reference>
<evidence type="ECO:0000313" key="2">
    <source>
        <dbReference type="EMBL" id="QJA81985.1"/>
    </source>
</evidence>
<accession>A0A6M3KKP8</accession>
<protein>
    <submittedName>
        <fullName evidence="2">Uncharacterized protein</fullName>
    </submittedName>
</protein>
<feature type="coiled-coil region" evidence="1">
    <location>
        <begin position="786"/>
        <end position="813"/>
    </location>
</feature>
<gene>
    <name evidence="2" type="ORF">MM415A00456_0016</name>
</gene>
<dbReference type="EMBL" id="MT142476">
    <property type="protein sequence ID" value="QJA81985.1"/>
    <property type="molecule type" value="Genomic_DNA"/>
</dbReference>
<name>A0A6M3KKP8_9ZZZZ</name>
<evidence type="ECO:0000256" key="1">
    <source>
        <dbReference type="SAM" id="Coils"/>
    </source>
</evidence>
<organism evidence="2">
    <name type="scientific">viral metagenome</name>
    <dbReference type="NCBI Taxonomy" id="1070528"/>
    <lineage>
        <taxon>unclassified sequences</taxon>
        <taxon>metagenomes</taxon>
        <taxon>organismal metagenomes</taxon>
    </lineage>
</organism>